<feature type="compositionally biased region" description="Basic and acidic residues" evidence="1">
    <location>
        <begin position="738"/>
        <end position="764"/>
    </location>
</feature>
<protein>
    <submittedName>
        <fullName evidence="3">Uncharacterized protein</fullName>
    </submittedName>
</protein>
<organism evidence="3">
    <name type="scientific">Zooxanthella nutricula</name>
    <dbReference type="NCBI Taxonomy" id="1333877"/>
    <lineage>
        <taxon>Eukaryota</taxon>
        <taxon>Sar</taxon>
        <taxon>Alveolata</taxon>
        <taxon>Dinophyceae</taxon>
        <taxon>Peridiniales</taxon>
        <taxon>Peridiniales incertae sedis</taxon>
        <taxon>Zooxanthella</taxon>
    </lineage>
</organism>
<feature type="transmembrane region" description="Helical" evidence="2">
    <location>
        <begin position="889"/>
        <end position="912"/>
    </location>
</feature>
<accession>A0A7S2QM65</accession>
<dbReference type="AlphaFoldDB" id="A0A7S2QM65"/>
<reference evidence="3" key="1">
    <citation type="submission" date="2021-01" db="EMBL/GenBank/DDBJ databases">
        <authorList>
            <person name="Corre E."/>
            <person name="Pelletier E."/>
            <person name="Niang G."/>
            <person name="Scheremetjew M."/>
            <person name="Finn R."/>
            <person name="Kale V."/>
            <person name="Holt S."/>
            <person name="Cochrane G."/>
            <person name="Meng A."/>
            <person name="Brown T."/>
            <person name="Cohen L."/>
        </authorList>
    </citation>
    <scope>NUCLEOTIDE SEQUENCE</scope>
    <source>
        <strain evidence="3">RCC3387</strain>
    </source>
</reference>
<evidence type="ECO:0000313" key="3">
    <source>
        <dbReference type="EMBL" id="CAD9646190.1"/>
    </source>
</evidence>
<dbReference type="EMBL" id="HBGW01101151">
    <property type="protein sequence ID" value="CAD9646190.1"/>
    <property type="molecule type" value="Transcribed_RNA"/>
</dbReference>
<keyword evidence="2" id="KW-0472">Membrane</keyword>
<keyword evidence="2" id="KW-0812">Transmembrane</keyword>
<feature type="region of interest" description="Disordered" evidence="1">
    <location>
        <begin position="734"/>
        <end position="764"/>
    </location>
</feature>
<evidence type="ECO:0000256" key="1">
    <source>
        <dbReference type="SAM" id="MobiDB-lite"/>
    </source>
</evidence>
<sequence length="981" mass="107237">MAFELEPDTTLAELNSHTNVNLVMMFTAATAAEQQMRLRNGRFREFVTNILDCKLLHETVTVQLGRGLTASVEQHRPDNESCSRFIMETNLERLRERSASIASLLKSETVLDNVPNHNVDKSFRVFYAMPLCLVFFFGWARIIKWYSHLKLQAQRRMGATKKMIKVTKSLVEKQGIFLQRRMPGMEELELADFARLKRPIGMNSGILLRCRLKGSYLRTHPQGFADGHGHAFSTASTFVFECEGQAGPLQQGVPCSIRNFEGHALVVDRYGTRFLIDENEHATGPDFVVEPLDKGATGCFFGDTIRIKCLSTGMYLRISKDGDVDGAGQSSMAEVQLVVDVGGAPIESGAIVTLRGGAVLDCLHADPSGEVRIGGGSAQPPGYSAKDWTYWLIERQSEQCRSAPSDARSDGGLAAGRGTSHNTLSSEACAEPLQDGDIVSLKGLNQRFLEADVATGICRCTAGRGQNAAEAQLFVVHRLGVNRISKHNSAIRTGAEVCLKPVSRGDSAKSYLRSFGGRMSADGAVCDEGICLTIDVSSVQHVVEALSQALAEGDVAINCSPVWDKQEVRLVEGMSAAWTTAETLSTFRGAVVFARDDASYALPKGNAEWVGVVPDGVDLVKACQQAHSQGATGLVVRCDEPCCLERLAAFSDGDDAPVLPVVWVSQAVADAFQERGLVLNHCSVRRQHITDVMRAIGRFGGKQTKDAHAHAEIFTTVGAAMLLQHEDLCAQQRAQDAQQHEFDAQRQAVDESRRAEEPPPEKTYKWKITGNTDYLWAGTTYRGLPRAAAVPVKYNEPPPARTRLSVVHSDAREVRELRLGQELAEMMTQEQAEAAAQRHELSEERDFRVEYKFEEIECGIDETPADLDAAEFMVDQGAVVQAIGVPKDMFWMVICGLVAFTLLLAILLLVIFNGMKEPDMEGSPPPVGFEAAAASAARSAFATFVPGHLRHSHDSGLAASLVSENFLAHAQARRLFLSQRQ</sequence>
<evidence type="ECO:0000256" key="2">
    <source>
        <dbReference type="SAM" id="Phobius"/>
    </source>
</evidence>
<proteinExistence type="predicted"/>
<name>A0A7S2QM65_9DINO</name>
<gene>
    <name evidence="3" type="ORF">BRAN1462_LOCUS64012</name>
</gene>
<keyword evidence="2" id="KW-1133">Transmembrane helix</keyword>
<feature type="region of interest" description="Disordered" evidence="1">
    <location>
        <begin position="401"/>
        <end position="426"/>
    </location>
</feature>